<accession>A0ABY2BSQ4</accession>
<proteinExistence type="predicted"/>
<feature type="domain" description="Ferritin/DPS" evidence="1">
    <location>
        <begin position="9"/>
        <end position="49"/>
    </location>
</feature>
<dbReference type="InterPro" id="IPR009078">
    <property type="entry name" value="Ferritin-like_SF"/>
</dbReference>
<dbReference type="InterPro" id="IPR008331">
    <property type="entry name" value="Ferritin_DPS_dom"/>
</dbReference>
<keyword evidence="3" id="KW-1185">Reference proteome</keyword>
<dbReference type="Proteomes" id="UP000295818">
    <property type="component" value="Unassembled WGS sequence"/>
</dbReference>
<sequence length="55" mass="6031">MDLITGRLRGVASTLRQVHDAVDSEDPTTADLLHVVIESLEKQAWMLAAENRVAS</sequence>
<protein>
    <submittedName>
        <fullName evidence="2">Ferritin-like protein</fullName>
    </submittedName>
</protein>
<name>A0ABY2BSQ4_9ACTN</name>
<dbReference type="InterPro" id="IPR012347">
    <property type="entry name" value="Ferritin-like"/>
</dbReference>
<evidence type="ECO:0000259" key="1">
    <source>
        <dbReference type="Pfam" id="PF00210"/>
    </source>
</evidence>
<reference evidence="2 3" key="1">
    <citation type="journal article" date="2015" name="Stand. Genomic Sci.">
        <title>Genomic Encyclopedia of Bacterial and Archaeal Type Strains, Phase III: the genomes of soil and plant-associated and newly described type strains.</title>
        <authorList>
            <person name="Whitman W.B."/>
            <person name="Woyke T."/>
            <person name="Klenk H.P."/>
            <person name="Zhou Y."/>
            <person name="Lilburn T.G."/>
            <person name="Beck B.J."/>
            <person name="De Vos P."/>
            <person name="Vandamme P."/>
            <person name="Eisen J.A."/>
            <person name="Garrity G."/>
            <person name="Hugenholtz P."/>
            <person name="Kyrpides N.C."/>
        </authorList>
    </citation>
    <scope>NUCLEOTIDE SEQUENCE [LARGE SCALE GENOMIC DNA]</scope>
    <source>
        <strain evidence="2 3">VKM Ac-2538</strain>
    </source>
</reference>
<comment type="caution">
    <text evidence="2">The sequence shown here is derived from an EMBL/GenBank/DDBJ whole genome shotgun (WGS) entry which is preliminary data.</text>
</comment>
<dbReference type="Gene3D" id="1.20.1260.10">
    <property type="match status" value="1"/>
</dbReference>
<dbReference type="Pfam" id="PF00210">
    <property type="entry name" value="Ferritin"/>
    <property type="match status" value="1"/>
</dbReference>
<evidence type="ECO:0000313" key="3">
    <source>
        <dbReference type="Proteomes" id="UP000295818"/>
    </source>
</evidence>
<dbReference type="EMBL" id="SLWM01000003">
    <property type="protein sequence ID" value="TCO27552.1"/>
    <property type="molecule type" value="Genomic_DNA"/>
</dbReference>
<dbReference type="SUPFAM" id="SSF47240">
    <property type="entry name" value="Ferritin-like"/>
    <property type="match status" value="1"/>
</dbReference>
<gene>
    <name evidence="2" type="ORF">EV644_103251</name>
</gene>
<organism evidence="2 3">
    <name type="scientific">Kribbella orskensis</name>
    <dbReference type="NCBI Taxonomy" id="2512216"/>
    <lineage>
        <taxon>Bacteria</taxon>
        <taxon>Bacillati</taxon>
        <taxon>Actinomycetota</taxon>
        <taxon>Actinomycetes</taxon>
        <taxon>Propionibacteriales</taxon>
        <taxon>Kribbellaceae</taxon>
        <taxon>Kribbella</taxon>
    </lineage>
</organism>
<evidence type="ECO:0000313" key="2">
    <source>
        <dbReference type="EMBL" id="TCO27552.1"/>
    </source>
</evidence>